<gene>
    <name evidence="2" type="ORF">NPIL_679411</name>
</gene>
<feature type="compositionally biased region" description="Polar residues" evidence="1">
    <location>
        <begin position="27"/>
        <end position="45"/>
    </location>
</feature>
<name>A0A8X6NMK6_NEPPI</name>
<feature type="region of interest" description="Disordered" evidence="1">
    <location>
        <begin position="27"/>
        <end position="46"/>
    </location>
</feature>
<accession>A0A8X6NMK6</accession>
<dbReference type="AlphaFoldDB" id="A0A8X6NMK6"/>
<proteinExistence type="predicted"/>
<dbReference type="Proteomes" id="UP000887013">
    <property type="component" value="Unassembled WGS sequence"/>
</dbReference>
<protein>
    <submittedName>
        <fullName evidence="2">Uncharacterized protein</fullName>
    </submittedName>
</protein>
<sequence>MASAGNLSSDFAPSLAFRGGFGESTLRPNSSSKLNHLQSVGSHRSPSGKVCIFKATSRRLPRNEDHCTRIMHWAIGDMHRHFELLFRRTRQHLPEVSTIKLPRQIM</sequence>
<comment type="caution">
    <text evidence="2">The sequence shown here is derived from an EMBL/GenBank/DDBJ whole genome shotgun (WGS) entry which is preliminary data.</text>
</comment>
<reference evidence="2" key="1">
    <citation type="submission" date="2020-08" db="EMBL/GenBank/DDBJ databases">
        <title>Multicomponent nature underlies the extraordinary mechanical properties of spider dragline silk.</title>
        <authorList>
            <person name="Kono N."/>
            <person name="Nakamura H."/>
            <person name="Mori M."/>
            <person name="Yoshida Y."/>
            <person name="Ohtoshi R."/>
            <person name="Malay A.D."/>
            <person name="Moran D.A.P."/>
            <person name="Tomita M."/>
            <person name="Numata K."/>
            <person name="Arakawa K."/>
        </authorList>
    </citation>
    <scope>NUCLEOTIDE SEQUENCE</scope>
</reference>
<evidence type="ECO:0000313" key="3">
    <source>
        <dbReference type="Proteomes" id="UP000887013"/>
    </source>
</evidence>
<evidence type="ECO:0000313" key="2">
    <source>
        <dbReference type="EMBL" id="GFT21538.1"/>
    </source>
</evidence>
<evidence type="ECO:0000256" key="1">
    <source>
        <dbReference type="SAM" id="MobiDB-lite"/>
    </source>
</evidence>
<dbReference type="EMBL" id="BMAW01011003">
    <property type="protein sequence ID" value="GFT21538.1"/>
    <property type="molecule type" value="Genomic_DNA"/>
</dbReference>
<organism evidence="2 3">
    <name type="scientific">Nephila pilipes</name>
    <name type="common">Giant wood spider</name>
    <name type="synonym">Nephila maculata</name>
    <dbReference type="NCBI Taxonomy" id="299642"/>
    <lineage>
        <taxon>Eukaryota</taxon>
        <taxon>Metazoa</taxon>
        <taxon>Ecdysozoa</taxon>
        <taxon>Arthropoda</taxon>
        <taxon>Chelicerata</taxon>
        <taxon>Arachnida</taxon>
        <taxon>Araneae</taxon>
        <taxon>Araneomorphae</taxon>
        <taxon>Entelegynae</taxon>
        <taxon>Araneoidea</taxon>
        <taxon>Nephilidae</taxon>
        <taxon>Nephila</taxon>
    </lineage>
</organism>
<keyword evidence="3" id="KW-1185">Reference proteome</keyword>